<dbReference type="Proteomes" id="UP000027195">
    <property type="component" value="Unassembled WGS sequence"/>
</dbReference>
<dbReference type="HOGENOM" id="CLU_017962_1_0_1"/>
<organism evidence="2 3">
    <name type="scientific">Botryobasidium botryosum (strain FD-172 SS1)</name>
    <dbReference type="NCBI Taxonomy" id="930990"/>
    <lineage>
        <taxon>Eukaryota</taxon>
        <taxon>Fungi</taxon>
        <taxon>Dikarya</taxon>
        <taxon>Basidiomycota</taxon>
        <taxon>Agaricomycotina</taxon>
        <taxon>Agaricomycetes</taxon>
        <taxon>Cantharellales</taxon>
        <taxon>Botryobasidiaceae</taxon>
        <taxon>Botryobasidium</taxon>
    </lineage>
</organism>
<dbReference type="AlphaFoldDB" id="A0A067MH96"/>
<accession>A0A067MH96</accession>
<feature type="region of interest" description="Disordered" evidence="1">
    <location>
        <begin position="182"/>
        <end position="262"/>
    </location>
</feature>
<feature type="compositionally biased region" description="Pro residues" evidence="1">
    <location>
        <begin position="185"/>
        <end position="195"/>
    </location>
</feature>
<dbReference type="EMBL" id="KL198039">
    <property type="protein sequence ID" value="KDQ14095.1"/>
    <property type="molecule type" value="Genomic_DNA"/>
</dbReference>
<gene>
    <name evidence="2" type="ORF">BOTBODRAFT_174906</name>
</gene>
<evidence type="ECO:0000313" key="2">
    <source>
        <dbReference type="EMBL" id="KDQ14095.1"/>
    </source>
</evidence>
<dbReference type="PRINTS" id="PR01217">
    <property type="entry name" value="PRICHEXTENSN"/>
</dbReference>
<feature type="compositionally biased region" description="Low complexity" evidence="1">
    <location>
        <begin position="207"/>
        <end position="223"/>
    </location>
</feature>
<feature type="region of interest" description="Disordered" evidence="1">
    <location>
        <begin position="1"/>
        <end position="114"/>
    </location>
</feature>
<protein>
    <submittedName>
        <fullName evidence="2">Uncharacterized protein</fullName>
    </submittedName>
</protein>
<dbReference type="InParanoid" id="A0A067MH96"/>
<feature type="compositionally biased region" description="Low complexity" evidence="1">
    <location>
        <begin position="99"/>
        <end position="114"/>
    </location>
</feature>
<proteinExistence type="predicted"/>
<reference evidence="3" key="1">
    <citation type="journal article" date="2014" name="Proc. Natl. Acad. Sci. U.S.A.">
        <title>Extensive sampling of basidiomycete genomes demonstrates inadequacy of the white-rot/brown-rot paradigm for wood decay fungi.</title>
        <authorList>
            <person name="Riley R."/>
            <person name="Salamov A.A."/>
            <person name="Brown D.W."/>
            <person name="Nagy L.G."/>
            <person name="Floudas D."/>
            <person name="Held B.W."/>
            <person name="Levasseur A."/>
            <person name="Lombard V."/>
            <person name="Morin E."/>
            <person name="Otillar R."/>
            <person name="Lindquist E.A."/>
            <person name="Sun H."/>
            <person name="LaButti K.M."/>
            <person name="Schmutz J."/>
            <person name="Jabbour D."/>
            <person name="Luo H."/>
            <person name="Baker S.E."/>
            <person name="Pisabarro A.G."/>
            <person name="Walton J.D."/>
            <person name="Blanchette R.A."/>
            <person name="Henrissat B."/>
            <person name="Martin F."/>
            <person name="Cullen D."/>
            <person name="Hibbett D.S."/>
            <person name="Grigoriev I.V."/>
        </authorList>
    </citation>
    <scope>NUCLEOTIDE SEQUENCE [LARGE SCALE GENOMIC DNA]</scope>
    <source>
        <strain evidence="3">FD-172 SS1</strain>
    </source>
</reference>
<name>A0A067MH96_BOTB1</name>
<sequence length="262" mass="27417">MSNPPPAGPSRSKRQRVVSNPTTFDDDPMSGDVAISGDSRPDTPSEAEPDPIPTTPFRRGPIDWVAEMAAEKLRSNPPGSPAARRKLAWDVPQTPTPRPAQRQPFAPAVPTTATTTDPQIEVDRTARVVSSLIADLTRVAPGGSPSLTPPLRSLINAFFSAIPMDLLAEAIATNVTLMEIVTPHQAPPPPPPAPAPAKGGKGKKRAPAAAPSKGGSGAPVAPSTTPPTSAPKPKKPTFAEAAKSPRLCDRRPRTPSLRPSNR</sequence>
<evidence type="ECO:0000313" key="3">
    <source>
        <dbReference type="Proteomes" id="UP000027195"/>
    </source>
</evidence>
<evidence type="ECO:0000256" key="1">
    <source>
        <dbReference type="SAM" id="MobiDB-lite"/>
    </source>
</evidence>
<keyword evidence="3" id="KW-1185">Reference proteome</keyword>